<organism evidence="2 3">
    <name type="scientific">Dioscorea cayennensis subsp. rotundata</name>
    <name type="common">White Guinea yam</name>
    <name type="synonym">Dioscorea rotundata</name>
    <dbReference type="NCBI Taxonomy" id="55577"/>
    <lineage>
        <taxon>Eukaryota</taxon>
        <taxon>Viridiplantae</taxon>
        <taxon>Streptophyta</taxon>
        <taxon>Embryophyta</taxon>
        <taxon>Tracheophyta</taxon>
        <taxon>Spermatophyta</taxon>
        <taxon>Magnoliopsida</taxon>
        <taxon>Liliopsida</taxon>
        <taxon>Dioscoreales</taxon>
        <taxon>Dioscoreaceae</taxon>
        <taxon>Dioscorea</taxon>
    </lineage>
</organism>
<dbReference type="PANTHER" id="PTHR34945:SF2">
    <property type="entry name" value="2-OXOGLUTARATE (2OG) AND FE(II)-DEPENDENT OXYGENASE SUPERFAMILY PROTEIN"/>
    <property type="match status" value="1"/>
</dbReference>
<dbReference type="PANTHER" id="PTHR34945">
    <property type="entry name" value="2-OXOGLUTARATE (2OG) AND FE(II)-DEPENDENT OXYGENASE SUPERFAMILY PROTEIN"/>
    <property type="match status" value="1"/>
</dbReference>
<dbReference type="RefSeq" id="XP_039131970.1">
    <property type="nucleotide sequence ID" value="XM_039276036.1"/>
</dbReference>
<name>A0AB40BWY8_DIOCR</name>
<dbReference type="SUPFAM" id="SSF51197">
    <property type="entry name" value="Clavaminate synthase-like"/>
    <property type="match status" value="1"/>
</dbReference>
<feature type="region of interest" description="Disordered" evidence="1">
    <location>
        <begin position="1"/>
        <end position="35"/>
    </location>
</feature>
<keyword evidence="2" id="KW-1185">Reference proteome</keyword>
<dbReference type="Proteomes" id="UP001515500">
    <property type="component" value="Chromosome 9"/>
</dbReference>
<proteinExistence type="predicted"/>
<dbReference type="GeneID" id="120268752"/>
<dbReference type="InterPro" id="IPR027443">
    <property type="entry name" value="IPNS-like_sf"/>
</dbReference>
<protein>
    <submittedName>
        <fullName evidence="3">Uncharacterized protein LOC120268752</fullName>
    </submittedName>
</protein>
<dbReference type="AlphaFoldDB" id="A0AB40BWY8"/>
<reference evidence="3" key="1">
    <citation type="submission" date="2025-08" db="UniProtKB">
        <authorList>
            <consortium name="RefSeq"/>
        </authorList>
    </citation>
    <scope>IDENTIFICATION</scope>
</reference>
<evidence type="ECO:0000256" key="1">
    <source>
        <dbReference type="SAM" id="MobiDB-lite"/>
    </source>
</evidence>
<evidence type="ECO:0000313" key="3">
    <source>
        <dbReference type="RefSeq" id="XP_039131970.1"/>
    </source>
</evidence>
<evidence type="ECO:0000313" key="2">
    <source>
        <dbReference type="Proteomes" id="UP001515500"/>
    </source>
</evidence>
<sequence>MATNSTTSKHESNDHVNLQAPPPTPSNHHDHHDSFSTSTQLSFILNQILIPPLKPILSSPSPTISFLLPNHKTKLSLLSTVTRHPFFHLKDLHIHIPSHLPPSSLLESKSLLPSKNFSSLCFNKDKDEDEDDENDEAKSLLVLEPTSIDPNTLPSLHEFTQCLQRVAMEVLEMLFDGMLDHEGAPTPRFLIWISKPKEKKDELEMEMVQMEMERRRNVKCYPYVMCMQYEMRGRGRTSWVVGDSGELVSIPSRADSLLVTLGDIAQVWSNGRFKKVRGIPFQSSSSNHDYNGDQSFISLTFMVTLPLESTISPLLPLKIKDDNNNGGEEEDDDDGWKRFTPFLMVDYAWKVYHERFTEKDPLIRYRVPEV</sequence>
<dbReference type="Gene3D" id="2.60.120.330">
    <property type="entry name" value="B-lactam Antibiotic, Isopenicillin N Synthase, Chain"/>
    <property type="match status" value="1"/>
</dbReference>
<gene>
    <name evidence="3" type="primary">LOC120268752</name>
</gene>
<accession>A0AB40BWY8</accession>